<dbReference type="GO" id="GO:0006559">
    <property type="term" value="P:L-phenylalanine catabolic process"/>
    <property type="evidence" value="ECO:0007669"/>
    <property type="project" value="UniProtKB-UniRule"/>
</dbReference>
<feature type="compositionally biased region" description="Polar residues" evidence="14">
    <location>
        <begin position="323"/>
        <end position="333"/>
    </location>
</feature>
<evidence type="ECO:0000256" key="12">
    <source>
        <dbReference type="PIRSR" id="PIRSR605959-3"/>
    </source>
</evidence>
<feature type="binding site" evidence="12">
    <location>
        <position position="132"/>
    </location>
    <ligand>
        <name>Ca(2+)</name>
        <dbReference type="ChEBI" id="CHEBI:29108"/>
    </ligand>
</feature>
<dbReference type="OrthoDB" id="9971669at2759"/>
<accession>A0A0N1HH77</accession>
<evidence type="ECO:0000256" key="4">
    <source>
        <dbReference type="ARBA" id="ARBA00022723"/>
    </source>
</evidence>
<dbReference type="Gene3D" id="3.90.850.10">
    <property type="entry name" value="Fumarylacetoacetase-like, C-terminal domain"/>
    <property type="match status" value="1"/>
</dbReference>
<dbReference type="InterPro" id="IPR036663">
    <property type="entry name" value="Fumarylacetoacetase_C_sf"/>
</dbReference>
<name>A0A0N1HH77_9EURO</name>
<comment type="caution">
    <text evidence="17">The sequence shown here is derived from an EMBL/GenBank/DDBJ whole genome shotgun (WGS) entry which is preliminary data.</text>
</comment>
<feature type="binding site" evidence="12">
    <location>
        <position position="239"/>
    </location>
    <ligand>
        <name>Ca(2+)</name>
        <dbReference type="ChEBI" id="CHEBI:29108"/>
    </ligand>
</feature>
<keyword evidence="4 12" id="KW-0479">Metal-binding</keyword>
<feature type="binding site" evidence="12">
    <location>
        <position position="263"/>
    </location>
    <ligand>
        <name>Mg(2+)</name>
        <dbReference type="ChEBI" id="CHEBI:18420"/>
    </ligand>
</feature>
<dbReference type="Gene3D" id="2.30.30.230">
    <property type="entry name" value="Fumarylacetoacetase, N-terminal domain"/>
    <property type="match status" value="1"/>
</dbReference>
<feature type="active site" description="Proton acceptor" evidence="10">
    <location>
        <position position="139"/>
    </location>
</feature>
<evidence type="ECO:0000259" key="15">
    <source>
        <dbReference type="Pfam" id="PF01557"/>
    </source>
</evidence>
<evidence type="ECO:0000259" key="16">
    <source>
        <dbReference type="Pfam" id="PF09298"/>
    </source>
</evidence>
<dbReference type="EC" id="3.7.1.2" evidence="3 13"/>
<evidence type="ECO:0000256" key="9">
    <source>
        <dbReference type="ARBA" id="ARBA00023232"/>
    </source>
</evidence>
<dbReference type="GO" id="GO:1902000">
    <property type="term" value="P:homogentisate catabolic process"/>
    <property type="evidence" value="ECO:0007669"/>
    <property type="project" value="TreeGrafter"/>
</dbReference>
<keyword evidence="18" id="KW-1185">Reference proteome</keyword>
<evidence type="ECO:0000256" key="2">
    <source>
        <dbReference type="ARBA" id="ARBA00010211"/>
    </source>
</evidence>
<reference evidence="17 18" key="1">
    <citation type="submission" date="2015-06" db="EMBL/GenBank/DDBJ databases">
        <title>Draft genome of the ant-associated black yeast Phialophora attae CBS 131958.</title>
        <authorList>
            <person name="Moreno L.F."/>
            <person name="Stielow B.J."/>
            <person name="de Hoog S."/>
            <person name="Vicente V.A."/>
            <person name="Weiss V.A."/>
            <person name="de Vries M."/>
            <person name="Cruz L.M."/>
            <person name="Souza E.M."/>
        </authorList>
    </citation>
    <scope>NUCLEOTIDE SEQUENCE [LARGE SCALE GENOMIC DNA]</scope>
    <source>
        <strain evidence="17 18">CBS 131958</strain>
    </source>
</reference>
<keyword evidence="5 13" id="KW-0378">Hydrolase</keyword>
<evidence type="ECO:0000256" key="13">
    <source>
        <dbReference type="RuleBase" id="RU366008"/>
    </source>
</evidence>
<gene>
    <name evidence="17" type="ORF">AB675_7220</name>
</gene>
<evidence type="ECO:0000256" key="5">
    <source>
        <dbReference type="ARBA" id="ARBA00022801"/>
    </source>
</evidence>
<keyword evidence="8 13" id="KW-0828">Tyrosine catabolism</keyword>
<feature type="binding site" evidence="12">
    <location>
        <position position="259"/>
    </location>
    <ligand>
        <name>Mg(2+)</name>
        <dbReference type="ChEBI" id="CHEBI:18420"/>
    </ligand>
</feature>
<feature type="domain" description="Fumarylacetoacetase N-terminal" evidence="16">
    <location>
        <begin position="12"/>
        <end position="124"/>
    </location>
</feature>
<dbReference type="STRING" id="1664694.A0A0N1HH77"/>
<comment type="catalytic activity">
    <reaction evidence="13">
        <text>4-fumarylacetoacetate + H2O = acetoacetate + fumarate + H(+)</text>
        <dbReference type="Rhea" id="RHEA:10244"/>
        <dbReference type="ChEBI" id="CHEBI:13705"/>
        <dbReference type="ChEBI" id="CHEBI:15377"/>
        <dbReference type="ChEBI" id="CHEBI:15378"/>
        <dbReference type="ChEBI" id="CHEBI:18034"/>
        <dbReference type="ChEBI" id="CHEBI:29806"/>
        <dbReference type="EC" id="3.7.1.2"/>
    </reaction>
</comment>
<dbReference type="PANTHER" id="PTHR43069:SF5">
    <property type="entry name" value="FUMARYLACETOACETASE"/>
    <property type="match status" value="1"/>
</dbReference>
<feature type="region of interest" description="Disordered" evidence="14">
    <location>
        <begin position="313"/>
        <end position="333"/>
    </location>
</feature>
<keyword evidence="6 12" id="KW-0106">Calcium</keyword>
<comment type="pathway">
    <text evidence="1 13">Amino-acid degradation; L-phenylalanine degradation; acetoacetate and fumarate from L-phenylalanine: step 6/6.</text>
</comment>
<dbReference type="InterPro" id="IPR011234">
    <property type="entry name" value="Fumarylacetoacetase-like_C"/>
</dbReference>
<dbReference type="Pfam" id="PF09298">
    <property type="entry name" value="FAA_hydrolase_N"/>
    <property type="match status" value="1"/>
</dbReference>
<dbReference type="AlphaFoldDB" id="A0A0N1HH77"/>
<dbReference type="Proteomes" id="UP000038010">
    <property type="component" value="Unassembled WGS sequence"/>
</dbReference>
<evidence type="ECO:0000313" key="18">
    <source>
        <dbReference type="Proteomes" id="UP000038010"/>
    </source>
</evidence>
<dbReference type="GO" id="GO:0004334">
    <property type="term" value="F:fumarylacetoacetase activity"/>
    <property type="evidence" value="ECO:0007669"/>
    <property type="project" value="UniProtKB-UniRule"/>
</dbReference>
<evidence type="ECO:0000256" key="11">
    <source>
        <dbReference type="PIRSR" id="PIRSR605959-2"/>
    </source>
</evidence>
<proteinExistence type="inferred from homology"/>
<dbReference type="InterPro" id="IPR005959">
    <property type="entry name" value="Fumarylacetoacetase"/>
</dbReference>
<evidence type="ECO:0000313" key="17">
    <source>
        <dbReference type="EMBL" id="KPI35043.1"/>
    </source>
</evidence>
<feature type="binding site" evidence="11">
    <location>
        <position position="246"/>
    </location>
    <ligand>
        <name>substrate</name>
    </ligand>
</feature>
<dbReference type="GO" id="GO:0006572">
    <property type="term" value="P:L-tyrosine catabolic process"/>
    <property type="evidence" value="ECO:0007669"/>
    <property type="project" value="UniProtKB-UniRule"/>
</dbReference>
<dbReference type="SUPFAM" id="SSF56529">
    <property type="entry name" value="FAH"/>
    <property type="match status" value="1"/>
</dbReference>
<feature type="binding site" evidence="11">
    <location>
        <position position="372"/>
    </location>
    <ligand>
        <name>substrate</name>
    </ligand>
</feature>
<comment type="cofactor">
    <cofactor evidence="13">
        <name>Mg(2+)</name>
        <dbReference type="ChEBI" id="CHEBI:18420"/>
    </cofactor>
    <cofactor evidence="13">
        <name>Ca(2+)</name>
        <dbReference type="ChEBI" id="CHEBI:29108"/>
    </cofactor>
</comment>
<dbReference type="InterPro" id="IPR036462">
    <property type="entry name" value="Fumarylacetoacetase_N_sf"/>
</dbReference>
<dbReference type="EMBL" id="LFJN01000045">
    <property type="protein sequence ID" value="KPI35043.1"/>
    <property type="molecule type" value="Genomic_DNA"/>
</dbReference>
<dbReference type="GO" id="GO:0046872">
    <property type="term" value="F:metal ion binding"/>
    <property type="evidence" value="ECO:0007669"/>
    <property type="project" value="UniProtKB-UniRule"/>
</dbReference>
<keyword evidence="7 12" id="KW-0460">Magnesium</keyword>
<dbReference type="RefSeq" id="XP_017995006.1">
    <property type="nucleotide sequence ID" value="XM_018147572.1"/>
</dbReference>
<dbReference type="SUPFAM" id="SSF63433">
    <property type="entry name" value="Fumarylacetoacetate hydrolase, FAH, N-terminal domain"/>
    <property type="match status" value="1"/>
</dbReference>
<evidence type="ECO:0000256" key="1">
    <source>
        <dbReference type="ARBA" id="ARBA00004782"/>
    </source>
</evidence>
<evidence type="ECO:0000256" key="3">
    <source>
        <dbReference type="ARBA" id="ARBA00012094"/>
    </source>
</evidence>
<keyword evidence="9 13" id="KW-0585">Phenylalanine catabolism</keyword>
<evidence type="ECO:0000256" key="6">
    <source>
        <dbReference type="ARBA" id="ARBA00022837"/>
    </source>
</evidence>
<feature type="binding site" evidence="12">
    <location>
        <position position="207"/>
    </location>
    <ligand>
        <name>Ca(2+)</name>
        <dbReference type="ChEBI" id="CHEBI:29108"/>
    </ligand>
</feature>
<feature type="binding site" evidence="12">
    <location>
        <position position="205"/>
    </location>
    <ligand>
        <name>Ca(2+)</name>
        <dbReference type="ChEBI" id="CHEBI:29108"/>
    </ligand>
</feature>
<evidence type="ECO:0000256" key="7">
    <source>
        <dbReference type="ARBA" id="ARBA00022842"/>
    </source>
</evidence>
<comment type="similarity">
    <text evidence="2 13">Belongs to the FAH family.</text>
</comment>
<evidence type="ECO:0000256" key="8">
    <source>
        <dbReference type="ARBA" id="ARBA00022878"/>
    </source>
</evidence>
<dbReference type="VEuPathDB" id="FungiDB:AB675_7220"/>
<sequence>MAAADSAQFSLANLPLGIATTTNKAISQHQNVPGIVTRLHDYVYFLSAMQQNGLFGHDTLTSEIKDAIQQRTLNGLASLGRRAHRQVRNAMQSILRATTEEPSSISPQLAACRVPISDVIMHLPVTIGDFSDFSCSVDHALNAGEAVVGIRKLPPGFLHFPIGYGGRSSSIMVSGGDVLRPWGHFKQGSTVAEVVFAPSRAVDFELEVACVVGKPSEPGRLVPASEAAEHIFGFVLLNDWSARDIQTLEMPPLGPFLGKSFATTISPWIILADALEPFLVPVPTRQIPVADHFTPSGEKGHYAVTLAVDVGAAPPQGNGGSEGTSQDNRNSSLTRACTSQLDSIYWTIADMLAHQTSNGCAIRTGDLLATGTVSGSERGSFGCLLEITKGGKEPFVLGEGKIGGEKAERMYLEDGDTVVMSGWAGDIGSDSCVGFGECRGTLRAARSLDR</sequence>
<organism evidence="17 18">
    <name type="scientific">Cyphellophora attinorum</name>
    <dbReference type="NCBI Taxonomy" id="1664694"/>
    <lineage>
        <taxon>Eukaryota</taxon>
        <taxon>Fungi</taxon>
        <taxon>Dikarya</taxon>
        <taxon>Ascomycota</taxon>
        <taxon>Pezizomycotina</taxon>
        <taxon>Eurotiomycetes</taxon>
        <taxon>Chaetothyriomycetidae</taxon>
        <taxon>Chaetothyriales</taxon>
        <taxon>Cyphellophoraceae</taxon>
        <taxon>Cyphellophora</taxon>
    </lineage>
</organism>
<dbReference type="UniPathway" id="UPA00139">
    <property type="reaction ID" value="UER00341"/>
</dbReference>
<dbReference type="InterPro" id="IPR015377">
    <property type="entry name" value="Fumarylacetoacetase_N"/>
</dbReference>
<evidence type="ECO:0000256" key="14">
    <source>
        <dbReference type="SAM" id="MobiDB-lite"/>
    </source>
</evidence>
<feature type="domain" description="Fumarylacetoacetase-like C-terminal" evidence="15">
    <location>
        <begin position="131"/>
        <end position="441"/>
    </location>
</feature>
<dbReference type="Pfam" id="PF01557">
    <property type="entry name" value="FAA_hydrolase"/>
    <property type="match status" value="1"/>
</dbReference>
<dbReference type="GeneID" id="28739452"/>
<feature type="binding site" evidence="12">
    <location>
        <position position="239"/>
    </location>
    <ligand>
        <name>Mg(2+)</name>
        <dbReference type="ChEBI" id="CHEBI:18420"/>
    </ligand>
</feature>
<evidence type="ECO:0000256" key="10">
    <source>
        <dbReference type="PIRSR" id="PIRSR605959-1"/>
    </source>
</evidence>
<protein>
    <recommendedName>
        <fullName evidence="3 13">Fumarylacetoacetase</fullName>
        <ecNumber evidence="3 13">3.7.1.2</ecNumber>
    </recommendedName>
    <alternativeName>
        <fullName evidence="13">Fumarylacetoacetate hydrolase</fullName>
    </alternativeName>
</protein>
<dbReference type="PANTHER" id="PTHR43069">
    <property type="entry name" value="FUMARYLACETOACETASE"/>
    <property type="match status" value="1"/>
</dbReference>